<reference evidence="2 3" key="1">
    <citation type="journal article" date="2018" name="Sci. Rep.">
        <title>Genome sequence of the cauliflower mushroom Sparassis crispa (Hanabiratake) and its association with beneficial usage.</title>
        <authorList>
            <person name="Kiyama R."/>
            <person name="Furutani Y."/>
            <person name="Kawaguchi K."/>
            <person name="Nakanishi T."/>
        </authorList>
    </citation>
    <scope>NUCLEOTIDE SEQUENCE [LARGE SCALE GENOMIC DNA]</scope>
</reference>
<protein>
    <submittedName>
        <fullName evidence="2">Uncharacterized protein</fullName>
    </submittedName>
</protein>
<proteinExistence type="predicted"/>
<dbReference type="EMBL" id="BFAD01000001">
    <property type="protein sequence ID" value="GBE77770.1"/>
    <property type="molecule type" value="Genomic_DNA"/>
</dbReference>
<comment type="caution">
    <text evidence="2">The sequence shown here is derived from an EMBL/GenBank/DDBJ whole genome shotgun (WGS) entry which is preliminary data.</text>
</comment>
<sequence>MNGCHTSAYTWNFLLATAGVVAAQSGSDSRSFAAAVQNINGMSSIFSLIPVLTGKVQNIKLIAARTFPGSLALAGLGAGRVLTKLQVGMLLFSCELYRNVVGEFSYRHNEYVNVFSPSLIHIPTGTPERHASNVIINHNPSEDCMVEAWFQTQGRPAQVELYQTGNERTFLGMLVYMLIYSMETFLGLRTAATRTRLVLIGMQATAALSWMCAVCIL</sequence>
<feature type="chain" id="PRO_5019510710" evidence="1">
    <location>
        <begin position="24"/>
        <end position="217"/>
    </location>
</feature>
<accession>A0A401G6H8</accession>
<evidence type="ECO:0000313" key="2">
    <source>
        <dbReference type="EMBL" id="GBE77770.1"/>
    </source>
</evidence>
<dbReference type="Proteomes" id="UP000287166">
    <property type="component" value="Unassembled WGS sequence"/>
</dbReference>
<evidence type="ECO:0000256" key="1">
    <source>
        <dbReference type="SAM" id="SignalP"/>
    </source>
</evidence>
<dbReference type="RefSeq" id="XP_027608683.1">
    <property type="nucleotide sequence ID" value="XM_027752882.1"/>
</dbReference>
<keyword evidence="3" id="KW-1185">Reference proteome</keyword>
<dbReference type="OrthoDB" id="2754405at2759"/>
<gene>
    <name evidence="2" type="ORF">SCP_0106520</name>
</gene>
<dbReference type="STRING" id="139825.A0A401G6H8"/>
<name>A0A401G6H8_9APHY</name>
<dbReference type="GeneID" id="38774687"/>
<dbReference type="InParanoid" id="A0A401G6H8"/>
<keyword evidence="1" id="KW-0732">Signal</keyword>
<evidence type="ECO:0000313" key="3">
    <source>
        <dbReference type="Proteomes" id="UP000287166"/>
    </source>
</evidence>
<dbReference type="AlphaFoldDB" id="A0A401G6H8"/>
<organism evidence="2 3">
    <name type="scientific">Sparassis crispa</name>
    <dbReference type="NCBI Taxonomy" id="139825"/>
    <lineage>
        <taxon>Eukaryota</taxon>
        <taxon>Fungi</taxon>
        <taxon>Dikarya</taxon>
        <taxon>Basidiomycota</taxon>
        <taxon>Agaricomycotina</taxon>
        <taxon>Agaricomycetes</taxon>
        <taxon>Polyporales</taxon>
        <taxon>Sparassidaceae</taxon>
        <taxon>Sparassis</taxon>
    </lineage>
</organism>
<feature type="signal peptide" evidence="1">
    <location>
        <begin position="1"/>
        <end position="23"/>
    </location>
</feature>